<dbReference type="AlphaFoldDB" id="A0A9P8BMK4"/>
<dbReference type="GO" id="GO:0006508">
    <property type="term" value="P:proteolysis"/>
    <property type="evidence" value="ECO:0007669"/>
    <property type="project" value="UniProtKB-KW"/>
</dbReference>
<comment type="caution">
    <text evidence="8">The sequence shown here is derived from an EMBL/GenBank/DDBJ whole genome shotgun (WGS) entry which is preliminary data.</text>
</comment>
<evidence type="ECO:0000259" key="7">
    <source>
        <dbReference type="Pfam" id="PF00082"/>
    </source>
</evidence>
<dbReference type="PROSITE" id="PS00137">
    <property type="entry name" value="SUBTILASE_HIS"/>
    <property type="match status" value="1"/>
</dbReference>
<dbReference type="OrthoDB" id="206201at2759"/>
<dbReference type="GO" id="GO:0005615">
    <property type="term" value="C:extracellular space"/>
    <property type="evidence" value="ECO:0007669"/>
    <property type="project" value="TreeGrafter"/>
</dbReference>
<reference evidence="8" key="1">
    <citation type="submission" date="2021-06" db="EMBL/GenBank/DDBJ databases">
        <title>Genome Sequence of Mortierella hyaline Strain SCG-10, a Cold-Adapted, Nitrate-Reducing Fungus Isolated from Soil in Minnesota, USA.</title>
        <authorList>
            <person name="Aldossari N."/>
        </authorList>
    </citation>
    <scope>NUCLEOTIDE SEQUENCE</scope>
    <source>
        <strain evidence="8">SCG-10</strain>
    </source>
</reference>
<dbReference type="Gene3D" id="3.30.70.80">
    <property type="entry name" value="Peptidase S8 propeptide/proteinase inhibitor I9"/>
    <property type="match status" value="1"/>
</dbReference>
<protein>
    <recommendedName>
        <fullName evidence="7">Peptidase S8/S53 domain-containing protein</fullName>
    </recommendedName>
</protein>
<dbReference type="InterPro" id="IPR015500">
    <property type="entry name" value="Peptidase_S8_subtilisin-rel"/>
</dbReference>
<dbReference type="InterPro" id="IPR000209">
    <property type="entry name" value="Peptidase_S8/S53_dom"/>
</dbReference>
<comment type="similarity">
    <text evidence="1 5">Belongs to the peptidase S8 family.</text>
</comment>
<dbReference type="Gene3D" id="3.40.50.200">
    <property type="entry name" value="Peptidase S8/S53 domain"/>
    <property type="match status" value="1"/>
</dbReference>
<evidence type="ECO:0000313" key="9">
    <source>
        <dbReference type="Proteomes" id="UP000707451"/>
    </source>
</evidence>
<dbReference type="Proteomes" id="UP000707451">
    <property type="component" value="Unassembled WGS sequence"/>
</dbReference>
<evidence type="ECO:0000256" key="1">
    <source>
        <dbReference type="ARBA" id="ARBA00011073"/>
    </source>
</evidence>
<dbReference type="PANTHER" id="PTHR43806">
    <property type="entry name" value="PEPTIDASE S8"/>
    <property type="match status" value="1"/>
</dbReference>
<keyword evidence="9" id="KW-1185">Reference proteome</keyword>
<evidence type="ECO:0000256" key="3">
    <source>
        <dbReference type="ARBA" id="ARBA00022801"/>
    </source>
</evidence>
<proteinExistence type="inferred from homology"/>
<organism evidence="8 9">
    <name type="scientific">Linnemannia hyalina</name>
    <dbReference type="NCBI Taxonomy" id="64524"/>
    <lineage>
        <taxon>Eukaryota</taxon>
        <taxon>Fungi</taxon>
        <taxon>Fungi incertae sedis</taxon>
        <taxon>Mucoromycota</taxon>
        <taxon>Mortierellomycotina</taxon>
        <taxon>Mortierellomycetes</taxon>
        <taxon>Mortierellales</taxon>
        <taxon>Mortierellaceae</taxon>
        <taxon>Linnemannia</taxon>
    </lineage>
</organism>
<keyword evidence="2 5" id="KW-0645">Protease</keyword>
<dbReference type="PROSITE" id="PS00136">
    <property type="entry name" value="SUBTILASE_ASP"/>
    <property type="match status" value="1"/>
</dbReference>
<evidence type="ECO:0000256" key="4">
    <source>
        <dbReference type="ARBA" id="ARBA00022825"/>
    </source>
</evidence>
<keyword evidence="3 5" id="KW-0378">Hydrolase</keyword>
<keyword evidence="4 5" id="KW-0720">Serine protease</keyword>
<dbReference type="PANTHER" id="PTHR43806:SF11">
    <property type="entry name" value="CEREVISIN-RELATED"/>
    <property type="match status" value="1"/>
</dbReference>
<dbReference type="EMBL" id="JAHRHY010000029">
    <property type="protein sequence ID" value="KAG9060836.1"/>
    <property type="molecule type" value="Genomic_DNA"/>
</dbReference>
<evidence type="ECO:0000256" key="5">
    <source>
        <dbReference type="PROSITE-ProRule" id="PRU01240"/>
    </source>
</evidence>
<name>A0A9P8BMK4_9FUNG</name>
<evidence type="ECO:0000313" key="8">
    <source>
        <dbReference type="EMBL" id="KAG9060836.1"/>
    </source>
</evidence>
<gene>
    <name evidence="8" type="ORF">KI688_007905</name>
</gene>
<feature type="active site" description="Charge relay system" evidence="5">
    <location>
        <position position="555"/>
    </location>
</feature>
<accession>A0A9P8BMK4</accession>
<dbReference type="InterPro" id="IPR036852">
    <property type="entry name" value="Peptidase_S8/S53_dom_sf"/>
</dbReference>
<dbReference type="InterPro" id="IPR037045">
    <property type="entry name" value="S8pro/Inhibitor_I9_sf"/>
</dbReference>
<dbReference type="GO" id="GO:0004252">
    <property type="term" value="F:serine-type endopeptidase activity"/>
    <property type="evidence" value="ECO:0007669"/>
    <property type="project" value="UniProtKB-UniRule"/>
</dbReference>
<sequence length="660" mass="70869">MRGCIIASLVVDRLIASEKATNLRKLELYTFASWANHMHGQGDFAHIEHFVNERDYATQTGILAYQPEVLPGNRYDGKIYINKAGIGHLLNMHYLSDTFVAGGAAAASNMATYLGGGGGLFGPGGGGGPEVADVGQAQVADAHRELRPYGAISDVRRYIVPSHSAQSSTLEVTSNSRQFGSTVSPCPPPQDGTSPPPRDFMEVKLLDTAEVQRLAISRQKELEDRLKESAARRRQTGSGERMAAVPGSYVVTLKEGYTVESFKPTFENIRRNLQNGSDVSEICEDYELIPYPCFHAKLSSAMFLRIKSASEVANIKQDHYIKSCATQDGFVSSWGLNRICERSSILRMPYHYRYPDDAGHGVTVYVLDSGVYTDHADFGGRATCCGMFFTEPGIHADRCGHGTHVAGIIGSASHGVAKRVNIVSVKILDCYGYGTETGAVAAMHWVARNASSGYALVNLSFEGDQSDEIDSMVMALYTNGIPSIVAAGNNSHKQIQDISPSGAPHAYTVASMDMWDSPAPQNSMGPGINIFAPGVGITSVGTDHRNASSVMSGTSMAASHVTGVAALYLSIGIRRNIRVTVEDIFKILTESATRIERQGNTPDRIVFNGSNEITLTASPPSPPSITAAPSITAPPSTAAVIPKKKKEKRNATRIVCAVEN</sequence>
<dbReference type="SUPFAM" id="SSF52743">
    <property type="entry name" value="Subtilisin-like"/>
    <property type="match status" value="1"/>
</dbReference>
<dbReference type="Pfam" id="PF00082">
    <property type="entry name" value="Peptidase_S8"/>
    <property type="match status" value="1"/>
</dbReference>
<dbReference type="CDD" id="cd04077">
    <property type="entry name" value="Peptidases_S8_PCSK9_ProteinaseK_like"/>
    <property type="match status" value="1"/>
</dbReference>
<dbReference type="InterPro" id="IPR023827">
    <property type="entry name" value="Peptidase_S8_Asp-AS"/>
</dbReference>
<dbReference type="PRINTS" id="PR00723">
    <property type="entry name" value="SUBTILISIN"/>
</dbReference>
<feature type="compositionally biased region" description="Pro residues" evidence="6">
    <location>
        <begin position="185"/>
        <end position="196"/>
    </location>
</feature>
<feature type="active site" description="Charge relay system" evidence="5">
    <location>
        <position position="401"/>
    </location>
</feature>
<dbReference type="InterPro" id="IPR034193">
    <property type="entry name" value="PCSK9_ProteinaseK-like"/>
</dbReference>
<feature type="domain" description="Peptidase S8/S53" evidence="7">
    <location>
        <begin position="359"/>
        <end position="603"/>
    </location>
</feature>
<dbReference type="InterPro" id="IPR050131">
    <property type="entry name" value="Peptidase_S8_subtilisin-like"/>
</dbReference>
<feature type="region of interest" description="Disordered" evidence="6">
    <location>
        <begin position="177"/>
        <end position="196"/>
    </location>
</feature>
<dbReference type="PROSITE" id="PS51892">
    <property type="entry name" value="SUBTILASE"/>
    <property type="match status" value="1"/>
</dbReference>
<evidence type="ECO:0000256" key="2">
    <source>
        <dbReference type="ARBA" id="ARBA00022670"/>
    </source>
</evidence>
<dbReference type="InterPro" id="IPR022398">
    <property type="entry name" value="Peptidase_S8_His-AS"/>
</dbReference>
<evidence type="ECO:0000256" key="6">
    <source>
        <dbReference type="SAM" id="MobiDB-lite"/>
    </source>
</evidence>
<feature type="active site" description="Charge relay system" evidence="5">
    <location>
        <position position="368"/>
    </location>
</feature>